<name>A0ABT3L355_9CYAN</name>
<comment type="caution">
    <text evidence="1">The sequence shown here is derived from an EMBL/GenBank/DDBJ whole genome shotgun (WGS) entry which is preliminary data.</text>
</comment>
<accession>A0ABT3L355</accession>
<dbReference type="Proteomes" id="UP001526426">
    <property type="component" value="Unassembled WGS sequence"/>
</dbReference>
<evidence type="ECO:0000313" key="2">
    <source>
        <dbReference type="Proteomes" id="UP001526426"/>
    </source>
</evidence>
<dbReference type="EMBL" id="JAIHOM010000024">
    <property type="protein sequence ID" value="MCW6035938.1"/>
    <property type="molecule type" value="Genomic_DNA"/>
</dbReference>
<keyword evidence="2" id="KW-1185">Reference proteome</keyword>
<proteinExistence type="predicted"/>
<gene>
    <name evidence="1" type="ORF">K4A83_06585</name>
</gene>
<protein>
    <submittedName>
        <fullName evidence="1">Uncharacterized protein</fullName>
    </submittedName>
</protein>
<organism evidence="1 2">
    <name type="scientific">Spirulina subsalsa FACHB-351</name>
    <dbReference type="NCBI Taxonomy" id="234711"/>
    <lineage>
        <taxon>Bacteria</taxon>
        <taxon>Bacillati</taxon>
        <taxon>Cyanobacteriota</taxon>
        <taxon>Cyanophyceae</taxon>
        <taxon>Spirulinales</taxon>
        <taxon>Spirulinaceae</taxon>
        <taxon>Spirulina</taxon>
    </lineage>
</organism>
<dbReference type="RefSeq" id="WP_265263663.1">
    <property type="nucleotide sequence ID" value="NZ_JAIHOM010000024.1"/>
</dbReference>
<sequence length="72" mass="8385">MSTLTDHLDSFRKLPLQTQLIFIGSARSKPEFAQHPEQIEMLKRVHAECVQFASESERAEYYQAIATWVTHH</sequence>
<reference evidence="1 2" key="1">
    <citation type="submission" date="2021-08" db="EMBL/GenBank/DDBJ databases">
        <title>Draft genome sequence of Spirulina subsalsa with high tolerance to salinity and hype-accumulation of phycocyanin.</title>
        <authorList>
            <person name="Pei H."/>
            <person name="Jiang L."/>
        </authorList>
    </citation>
    <scope>NUCLEOTIDE SEQUENCE [LARGE SCALE GENOMIC DNA]</scope>
    <source>
        <strain evidence="1 2">FACHB-351</strain>
    </source>
</reference>
<evidence type="ECO:0000313" key="1">
    <source>
        <dbReference type="EMBL" id="MCW6035938.1"/>
    </source>
</evidence>